<gene>
    <name evidence="1" type="ORF">ASU31_18245</name>
</gene>
<dbReference type="STRING" id="687842.ASU31_18245"/>
<dbReference type="Pfam" id="PF12893">
    <property type="entry name" value="Lumazine_bd_2"/>
    <property type="match status" value="1"/>
</dbReference>
<reference evidence="1 2" key="1">
    <citation type="submission" date="2015-11" db="EMBL/GenBank/DDBJ databases">
        <title>Sequence of Pedobacter ginsenosidimutans.</title>
        <authorList>
            <person name="Carson E."/>
            <person name="Keyser V."/>
            <person name="Newman J."/>
            <person name="Miller J."/>
        </authorList>
    </citation>
    <scope>NUCLEOTIDE SEQUENCE [LARGE SCALE GENOMIC DNA]</scope>
    <source>
        <strain evidence="1 2">KACC 14530</strain>
    </source>
</reference>
<comment type="caution">
    <text evidence="1">The sequence shown here is derived from an EMBL/GenBank/DDBJ whole genome shotgun (WGS) entry which is preliminary data.</text>
</comment>
<dbReference type="EMBL" id="LMZQ01000015">
    <property type="protein sequence ID" value="KRT14660.1"/>
    <property type="molecule type" value="Genomic_DNA"/>
</dbReference>
<sequence length="126" mass="14309">MNNYTENANAIAEVLSSYFKGVFNGDTALLRKIFHPQSILAGDVNGIPYFKTLDEYLEGVSKRKSPQELNETFRMEILSIEIINSIAIAKVHLPIFDFNYYDLLSLSLTDSGWVIVNKLLTNVKIY</sequence>
<dbReference type="Gene3D" id="3.10.450.50">
    <property type="match status" value="1"/>
</dbReference>
<name>A0A0T5VM50_9SPHI</name>
<accession>A0A0T5VM50</accession>
<evidence type="ECO:0008006" key="3">
    <source>
        <dbReference type="Google" id="ProtNLM"/>
    </source>
</evidence>
<evidence type="ECO:0000313" key="2">
    <source>
        <dbReference type="Proteomes" id="UP000051950"/>
    </source>
</evidence>
<evidence type="ECO:0000313" key="1">
    <source>
        <dbReference type="EMBL" id="KRT14660.1"/>
    </source>
</evidence>
<dbReference type="SUPFAM" id="SSF54427">
    <property type="entry name" value="NTF2-like"/>
    <property type="match status" value="1"/>
</dbReference>
<keyword evidence="2" id="KW-1185">Reference proteome</keyword>
<dbReference type="AlphaFoldDB" id="A0A0T5VM50"/>
<proteinExistence type="predicted"/>
<dbReference type="InterPro" id="IPR039437">
    <property type="entry name" value="FrzH/put_lumazine-bd"/>
</dbReference>
<dbReference type="InterPro" id="IPR032710">
    <property type="entry name" value="NTF2-like_dom_sf"/>
</dbReference>
<dbReference type="OrthoDB" id="8445243at2"/>
<organism evidence="1 2">
    <name type="scientific">Pedobacter ginsenosidimutans</name>
    <dbReference type="NCBI Taxonomy" id="687842"/>
    <lineage>
        <taxon>Bacteria</taxon>
        <taxon>Pseudomonadati</taxon>
        <taxon>Bacteroidota</taxon>
        <taxon>Sphingobacteriia</taxon>
        <taxon>Sphingobacteriales</taxon>
        <taxon>Sphingobacteriaceae</taxon>
        <taxon>Pedobacter</taxon>
    </lineage>
</organism>
<protein>
    <recommendedName>
        <fullName evidence="3">Nuclear transport factor 2 family protein</fullName>
    </recommendedName>
</protein>
<dbReference type="Proteomes" id="UP000051950">
    <property type="component" value="Unassembled WGS sequence"/>
</dbReference>